<dbReference type="Proteomes" id="UP000002852">
    <property type="component" value="Unassembled WGS sequence"/>
</dbReference>
<comment type="similarity">
    <text evidence="2 15 17">Belongs to the ATP:guanido phosphotransferase family.</text>
</comment>
<feature type="binding site" evidence="16">
    <location>
        <begin position="325"/>
        <end position="329"/>
    </location>
    <ligand>
        <name>ATP</name>
        <dbReference type="ChEBI" id="CHEBI:30616"/>
    </ligand>
</feature>
<evidence type="ECO:0000256" key="13">
    <source>
        <dbReference type="ARBA" id="ARBA00040385"/>
    </source>
</evidence>
<feature type="binding site" evidence="16">
    <location>
        <position position="269"/>
    </location>
    <ligand>
        <name>ATP</name>
        <dbReference type="ChEBI" id="CHEBI:30616"/>
    </ligand>
</feature>
<evidence type="ECO:0000256" key="4">
    <source>
        <dbReference type="ARBA" id="ARBA00022679"/>
    </source>
</evidence>
<dbReference type="Pfam" id="PF00217">
    <property type="entry name" value="ATP-gua_Ptrans"/>
    <property type="match status" value="1"/>
</dbReference>
<dbReference type="InterPro" id="IPR014746">
    <property type="entry name" value="Gln_synth/guanido_kin_cat_dom"/>
</dbReference>
<dbReference type="InterPro" id="IPR000749">
    <property type="entry name" value="ATP-guanido_PTrfase"/>
</dbReference>
<keyword evidence="21" id="KW-1185">Reference proteome</keyword>
<keyword evidence="5 16" id="KW-0547">Nucleotide-binding</keyword>
<evidence type="ECO:0000256" key="9">
    <source>
        <dbReference type="ARBA" id="ARBA00022946"/>
    </source>
</evidence>
<keyword evidence="4 16" id="KW-0808">Transferase</keyword>
<dbReference type="Ensembl" id="ENSXMAT00000032808.1">
    <property type="protein sequence ID" value="ENSXMAP00000040230.1"/>
    <property type="gene ID" value="ENSXMAG00000001254.2"/>
</dbReference>
<evidence type="ECO:0000313" key="21">
    <source>
        <dbReference type="Proteomes" id="UP000002852"/>
    </source>
</evidence>
<proteinExistence type="inferred from homology"/>
<feature type="binding site" evidence="16">
    <location>
        <position position="224"/>
    </location>
    <ligand>
        <name>ATP</name>
        <dbReference type="ChEBI" id="CHEBI:30616"/>
    </ligand>
</feature>
<dbReference type="GO" id="GO:0046314">
    <property type="term" value="P:phosphocreatine biosynthetic process"/>
    <property type="evidence" value="ECO:0007669"/>
    <property type="project" value="InterPro"/>
</dbReference>
<dbReference type="GO" id="GO:0004111">
    <property type="term" value="F:creatine kinase activity"/>
    <property type="evidence" value="ECO:0007669"/>
    <property type="project" value="UniProtKB-EC"/>
</dbReference>
<dbReference type="InterPro" id="IPR022415">
    <property type="entry name" value="ATP-guanido_PTrfase_AS"/>
</dbReference>
<reference evidence="20" key="3">
    <citation type="submission" date="2025-08" db="UniProtKB">
        <authorList>
            <consortium name="Ensembl"/>
        </authorList>
    </citation>
    <scope>IDENTIFICATION</scope>
    <source>
        <strain evidence="20">JP 163 A</strain>
    </source>
</reference>
<evidence type="ECO:0000256" key="8">
    <source>
        <dbReference type="ARBA" id="ARBA00022840"/>
    </source>
</evidence>
<evidence type="ECO:0000256" key="16">
    <source>
        <dbReference type="PROSITE-ProRule" id="PRU00843"/>
    </source>
</evidence>
<evidence type="ECO:0000256" key="1">
    <source>
        <dbReference type="ARBA" id="ARBA00004137"/>
    </source>
</evidence>
<evidence type="ECO:0000256" key="17">
    <source>
        <dbReference type="RuleBase" id="RU000505"/>
    </source>
</evidence>
<dbReference type="GeneTree" id="ENSGT00950000182772"/>
<dbReference type="Gene3D" id="1.10.135.10">
    <property type="entry name" value="ATP:guanido phosphotransferase, N-terminal domain"/>
    <property type="match status" value="1"/>
</dbReference>
<evidence type="ECO:0000259" key="19">
    <source>
        <dbReference type="PROSITE" id="PS51510"/>
    </source>
</evidence>
<keyword evidence="6 16" id="KW-0418">Kinase</keyword>
<evidence type="ECO:0000256" key="3">
    <source>
        <dbReference type="ARBA" id="ARBA00012231"/>
    </source>
</evidence>
<evidence type="ECO:0000256" key="6">
    <source>
        <dbReference type="ARBA" id="ARBA00022777"/>
    </source>
</evidence>
<dbReference type="InterPro" id="IPR022414">
    <property type="entry name" value="ATP-guanido_PTrfase_cat"/>
</dbReference>
<dbReference type="SUPFAM" id="SSF48034">
    <property type="entry name" value="Guanido kinase N-terminal domain"/>
    <property type="match status" value="1"/>
</dbReference>
<protein>
    <recommendedName>
        <fullName evidence="13">Creatine kinase S-type, mitochondrial</fullName>
        <ecNumber evidence="3">2.7.3.2</ecNumber>
    </recommendedName>
    <alternativeName>
        <fullName evidence="14">Sarcomeric mitochondrial creatine kinase</fullName>
    </alternativeName>
</protein>
<dbReference type="GO" id="GO:0005743">
    <property type="term" value="C:mitochondrial inner membrane"/>
    <property type="evidence" value="ECO:0007669"/>
    <property type="project" value="UniProtKB-SubCell"/>
</dbReference>
<dbReference type="STRING" id="8083.ENSXMAP00000040230"/>
<keyword evidence="10" id="KW-0496">Mitochondrion</keyword>
<reference evidence="20" key="4">
    <citation type="submission" date="2025-09" db="UniProtKB">
        <authorList>
            <consortium name="Ensembl"/>
        </authorList>
    </citation>
    <scope>IDENTIFICATION</scope>
    <source>
        <strain evidence="20">JP 163 A</strain>
    </source>
</reference>
<feature type="domain" description="Phosphagen kinase C-terminal" evidence="19">
    <location>
        <begin position="158"/>
        <end position="380"/>
    </location>
</feature>
<dbReference type="FunFam" id="1.10.135.10:FF:000002">
    <property type="entry name" value="creatine kinase S-type, mitochondrial"/>
    <property type="match status" value="1"/>
</dbReference>
<evidence type="ECO:0000256" key="15">
    <source>
        <dbReference type="PROSITE-ProRule" id="PRU00842"/>
    </source>
</evidence>
<dbReference type="PROSITE" id="PS51509">
    <property type="entry name" value="PHOSPHAGEN_KINASE_N"/>
    <property type="match status" value="1"/>
</dbReference>
<organism evidence="20 21">
    <name type="scientific">Xiphophorus maculatus</name>
    <name type="common">Southern platyfish</name>
    <name type="synonym">Platypoecilus maculatus</name>
    <dbReference type="NCBI Taxonomy" id="8083"/>
    <lineage>
        <taxon>Eukaryota</taxon>
        <taxon>Metazoa</taxon>
        <taxon>Chordata</taxon>
        <taxon>Craniata</taxon>
        <taxon>Vertebrata</taxon>
        <taxon>Euteleostomi</taxon>
        <taxon>Actinopterygii</taxon>
        <taxon>Neopterygii</taxon>
        <taxon>Teleostei</taxon>
        <taxon>Neoteleostei</taxon>
        <taxon>Acanthomorphata</taxon>
        <taxon>Ovalentaria</taxon>
        <taxon>Atherinomorphae</taxon>
        <taxon>Cyprinodontiformes</taxon>
        <taxon>Poeciliidae</taxon>
        <taxon>Poeciliinae</taxon>
        <taxon>Xiphophorus</taxon>
    </lineage>
</organism>
<reference evidence="21" key="1">
    <citation type="submission" date="2012-01" db="EMBL/GenBank/DDBJ databases">
        <authorList>
            <person name="Walter R."/>
            <person name="Schartl M."/>
            <person name="Warren W."/>
        </authorList>
    </citation>
    <scope>NUCLEOTIDE SEQUENCE [LARGE SCALE GENOMIC DNA]</scope>
    <source>
        <strain evidence="21">JP 163 A</strain>
    </source>
</reference>
<dbReference type="InterPro" id="IPR022413">
    <property type="entry name" value="ATP-guanido_PTrfase_N"/>
</dbReference>
<dbReference type="AlphaFoldDB" id="A0A3B5RBC1"/>
<feature type="binding site" evidence="16">
    <location>
        <begin position="353"/>
        <end position="358"/>
    </location>
    <ligand>
        <name>ATP</name>
        <dbReference type="ChEBI" id="CHEBI:30616"/>
    </ligand>
</feature>
<dbReference type="InParanoid" id="A0A3B5RBC1"/>
<keyword evidence="7" id="KW-0999">Mitochondrion inner membrane</keyword>
<accession>A0A3B5RBC1</accession>
<evidence type="ECO:0000256" key="5">
    <source>
        <dbReference type="ARBA" id="ARBA00022741"/>
    </source>
</evidence>
<dbReference type="EC" id="2.7.3.2" evidence="3"/>
<keyword evidence="11" id="KW-0472">Membrane</keyword>
<dbReference type="Gene3D" id="3.30.590.10">
    <property type="entry name" value="Glutamine synthetase/guanido kinase, catalytic domain"/>
    <property type="match status" value="1"/>
</dbReference>
<dbReference type="Pfam" id="PF02807">
    <property type="entry name" value="ATP-gua_PtransN"/>
    <property type="match status" value="1"/>
</dbReference>
<dbReference type="PANTHER" id="PTHR11547">
    <property type="entry name" value="ARGININE OR CREATINE KINASE"/>
    <property type="match status" value="1"/>
</dbReference>
<keyword evidence="9" id="KW-0809">Transit peptide</keyword>
<dbReference type="PROSITE" id="PS51510">
    <property type="entry name" value="PHOSPHAGEN_KINASE_C"/>
    <property type="match status" value="1"/>
</dbReference>
<feature type="domain" description="Phosphagen kinase N-terminal" evidence="18">
    <location>
        <begin position="45"/>
        <end position="131"/>
    </location>
</feature>
<evidence type="ECO:0000259" key="18">
    <source>
        <dbReference type="PROSITE" id="PS51509"/>
    </source>
</evidence>
<dbReference type="FunFam" id="3.30.590.10:FF:000002">
    <property type="entry name" value="Creatine kinase S-type, mitochondrial"/>
    <property type="match status" value="1"/>
</dbReference>
<dbReference type="InterPro" id="IPR036802">
    <property type="entry name" value="ATP-guanido_PTrfase_N_sf"/>
</dbReference>
<feature type="binding site" evidence="16">
    <location>
        <begin position="161"/>
        <end position="165"/>
    </location>
    <ligand>
        <name>ATP</name>
        <dbReference type="ChEBI" id="CHEBI:30616"/>
    </ligand>
</feature>
<comment type="function">
    <text evidence="12">Reversibly catalyzes the transfer of phosphate between ATP and various phosphogens (e.g. creatine phosphate). Creatine kinase isoenzymes play a central role in energy transduction in tissues with large, fluctuating energy demands, such as skeletal muscle, heart, brain and spermatozoa.</text>
</comment>
<evidence type="ECO:0000313" key="20">
    <source>
        <dbReference type="Ensembl" id="ENSXMAP00000040230.1"/>
    </source>
</evidence>
<dbReference type="PANTHER" id="PTHR11547:SF19">
    <property type="entry name" value="CREATINE KINASE S-TYPE, MITOCHONDRIAL"/>
    <property type="match status" value="1"/>
</dbReference>
<evidence type="ECO:0000256" key="10">
    <source>
        <dbReference type="ARBA" id="ARBA00023128"/>
    </source>
</evidence>
<dbReference type="CDD" id="cd00716">
    <property type="entry name" value="creatine_kinase_like"/>
    <property type="match status" value="1"/>
</dbReference>
<evidence type="ECO:0000256" key="11">
    <source>
        <dbReference type="ARBA" id="ARBA00023136"/>
    </source>
</evidence>
<sequence length="495" mass="54772">MSGSFRRLISGRGTAVLLASLGAGTVATGVLLNENSSLAAEARKKLYPPSSDFPDLRKHNNCMATALTPAVYAKLRDKVTPNNWTLDQCIQTGVDNPGHPFIKTVGCVAGDEESYEVFAELFDPIIKDRHNGYDPRTMRHPTDLDASKLKHGMFDENYVLSSRVRTGRSIRGLSLPPACSRAERREVERVVVTALAGLKGDLAGRYYGLGDMTEKEQQQLIDDHFLFDKPVSPLLTCAFMARDWPDARGIWHNNEKTFLIWVNEEDHTRVISMEKGGNMKRVFERFCSGLKQVEHLIQERGWEFMWNERLGYVLTCPSNLGTGLRAGVHVRLPNLSKDPRFSKILDNLRLQKRGTGGVDTAATGDTFDISNLDRLGKSEVSLPPGSLWSTCVAAGQVTFRVACNLGGAGSAGGRRGQLPDRVREEAGKGPGHPGARSAGYVQEVRALALQLEAGVSKIVHLQGKKRKEKKKIFDMTCRKVYLKLRITLTLIKKTI</sequence>
<dbReference type="PROSITE" id="PS00112">
    <property type="entry name" value="PHOSPHAGEN_KINASE"/>
    <property type="match status" value="1"/>
</dbReference>
<name>A0A3B5RBC1_XIPMA</name>
<dbReference type="OMA" id="KHGMFDE"/>
<evidence type="ECO:0000256" key="7">
    <source>
        <dbReference type="ARBA" id="ARBA00022792"/>
    </source>
</evidence>
<reference evidence="21" key="2">
    <citation type="journal article" date="2013" name="Nat. Genet.">
        <title>The genome of the platyfish, Xiphophorus maculatus, provides insights into evolutionary adaptation and several complex traits.</title>
        <authorList>
            <person name="Schartl M."/>
            <person name="Walter R.B."/>
            <person name="Shen Y."/>
            <person name="Garcia T."/>
            <person name="Catchen J."/>
            <person name="Amores A."/>
            <person name="Braasch I."/>
            <person name="Chalopin D."/>
            <person name="Volff J.N."/>
            <person name="Lesch K.P."/>
            <person name="Bisazza A."/>
            <person name="Minx P."/>
            <person name="Hillier L."/>
            <person name="Wilson R.K."/>
            <person name="Fuerstenberg S."/>
            <person name="Boore J."/>
            <person name="Searle S."/>
            <person name="Postlethwait J.H."/>
            <person name="Warren W.C."/>
        </authorList>
    </citation>
    <scope>NUCLEOTIDE SEQUENCE [LARGE SCALE GENOMIC DNA]</scope>
    <source>
        <strain evidence="21">JP 163 A</strain>
    </source>
</reference>
<comment type="subcellular location">
    <subcellularLocation>
        <location evidence="1">Mitochondrion inner membrane</location>
        <topology evidence="1">Peripheral membrane protein</topology>
        <orientation evidence="1">Intermembrane side</orientation>
    </subcellularLocation>
</comment>
<keyword evidence="8 16" id="KW-0067">ATP-binding</keyword>
<evidence type="ECO:0000256" key="2">
    <source>
        <dbReference type="ARBA" id="ARBA00006798"/>
    </source>
</evidence>
<evidence type="ECO:0000256" key="12">
    <source>
        <dbReference type="ARBA" id="ARBA00037274"/>
    </source>
</evidence>
<evidence type="ECO:0000256" key="14">
    <source>
        <dbReference type="ARBA" id="ARBA00041865"/>
    </source>
</evidence>
<dbReference type="SUPFAM" id="SSF55931">
    <property type="entry name" value="Glutamine synthetase/guanido kinase"/>
    <property type="match status" value="1"/>
</dbReference>
<dbReference type="GO" id="GO:0005524">
    <property type="term" value="F:ATP binding"/>
    <property type="evidence" value="ECO:0007669"/>
    <property type="project" value="UniProtKB-UniRule"/>
</dbReference>